<accession>A0A3R6ZJ37</accession>
<dbReference type="Proteomes" id="UP000285060">
    <property type="component" value="Unassembled WGS sequence"/>
</dbReference>
<feature type="non-terminal residue" evidence="2">
    <location>
        <position position="628"/>
    </location>
</feature>
<feature type="region of interest" description="Disordered" evidence="1">
    <location>
        <begin position="334"/>
        <end position="399"/>
    </location>
</feature>
<reference evidence="2 3" key="1">
    <citation type="submission" date="2018-08" db="EMBL/GenBank/DDBJ databases">
        <title>Aphanomyces genome sequencing and annotation.</title>
        <authorList>
            <person name="Minardi D."/>
            <person name="Oidtmann B."/>
            <person name="Van Der Giezen M."/>
            <person name="Studholme D.J."/>
        </authorList>
    </citation>
    <scope>NUCLEOTIDE SEQUENCE [LARGE SCALE GENOMIC DNA]</scope>
    <source>
        <strain evidence="2 3">NJM0002</strain>
    </source>
</reference>
<feature type="compositionally biased region" description="Polar residues" evidence="1">
    <location>
        <begin position="37"/>
        <end position="64"/>
    </location>
</feature>
<name>A0A3R6ZJ37_9STRA</name>
<organism evidence="2 3">
    <name type="scientific">Aphanomyces invadans</name>
    <dbReference type="NCBI Taxonomy" id="157072"/>
    <lineage>
        <taxon>Eukaryota</taxon>
        <taxon>Sar</taxon>
        <taxon>Stramenopiles</taxon>
        <taxon>Oomycota</taxon>
        <taxon>Saprolegniomycetes</taxon>
        <taxon>Saprolegniales</taxon>
        <taxon>Verrucalvaceae</taxon>
        <taxon>Aphanomyces</taxon>
    </lineage>
</organism>
<dbReference type="AlphaFoldDB" id="A0A3R6ZJ37"/>
<proteinExistence type="predicted"/>
<evidence type="ECO:0000256" key="1">
    <source>
        <dbReference type="SAM" id="MobiDB-lite"/>
    </source>
</evidence>
<dbReference type="VEuPathDB" id="FungiDB:H310_12218"/>
<gene>
    <name evidence="2" type="ORF">DYB32_010923</name>
</gene>
<feature type="compositionally biased region" description="Low complexity" evidence="1">
    <location>
        <begin position="334"/>
        <end position="352"/>
    </location>
</feature>
<comment type="caution">
    <text evidence="2">The sequence shown here is derived from an EMBL/GenBank/DDBJ whole genome shotgun (WGS) entry which is preliminary data.</text>
</comment>
<evidence type="ECO:0000313" key="2">
    <source>
        <dbReference type="EMBL" id="RHY23743.1"/>
    </source>
</evidence>
<evidence type="ECO:0000313" key="3">
    <source>
        <dbReference type="Proteomes" id="UP000285060"/>
    </source>
</evidence>
<keyword evidence="3" id="KW-1185">Reference proteome</keyword>
<feature type="region of interest" description="Disordered" evidence="1">
    <location>
        <begin position="1"/>
        <end position="73"/>
    </location>
</feature>
<dbReference type="EMBL" id="QUSY01001753">
    <property type="protein sequence ID" value="RHY23743.1"/>
    <property type="molecule type" value="Genomic_DNA"/>
</dbReference>
<protein>
    <submittedName>
        <fullName evidence="2">Uncharacterized protein</fullName>
    </submittedName>
</protein>
<feature type="non-terminal residue" evidence="2">
    <location>
        <position position="1"/>
    </location>
</feature>
<sequence>DGRAYDSGPSETGSDQEQGLKKPVNADLASSPEPHSPSVTLSQESTTSNEGNISQNAAPPTTRSKAPASGNATEDVWAFQAQQRSQSAKAIKAKDVAQHRPSMEELEPLLRKRAAGTLTFNDTLAIQKRSVRDIIGWLQMPTGTHTKTIDIPTAMASLIFDNQALGLDSAIADIVKCERDVPNGILRWGVASEEAMAKLRGASFKIQVARNGSHQQFAMNAPHVLDGFFIDIPQGLHNQGEEQLMFEAMTQLEPRFLWGAYVHVSSSTVMTSSRYRLHFEGSSTPISMQKDGRLVEELLFKGRCLRVYAQGWYFRDNNLVRLDLDAALRLQGQKSTASNATNNVTPATNNDTSATKATKRQKTEKAAEPQWTEVKTKRGKRKSSPQREEQPPQCPSWYSPNMFEALEERVGVIPDEHTLRFGDYTIPMILPKVEDVDGQPQYPTSGNFVCGTKIHKGKPKCVELSLETILAELRDLDSQATIASKNLPAQVKVAASKSSFSLAQLVNDGQVDELCSHLEQSPIEFGLQLHQLFEKDRACFEYFIRQRLLHRWLRATYGGDKTFAQLFSKMSGDNMTRDHVHSIFKSQELFQNLETIDTTIDGDEFSLHRGDLEEVLAVAEVLLAVHAP</sequence>